<dbReference type="Proteomes" id="UP000265520">
    <property type="component" value="Unassembled WGS sequence"/>
</dbReference>
<organism evidence="1 2">
    <name type="scientific">Trifolium medium</name>
    <dbReference type="NCBI Taxonomy" id="97028"/>
    <lineage>
        <taxon>Eukaryota</taxon>
        <taxon>Viridiplantae</taxon>
        <taxon>Streptophyta</taxon>
        <taxon>Embryophyta</taxon>
        <taxon>Tracheophyta</taxon>
        <taxon>Spermatophyta</taxon>
        <taxon>Magnoliopsida</taxon>
        <taxon>eudicotyledons</taxon>
        <taxon>Gunneridae</taxon>
        <taxon>Pentapetalae</taxon>
        <taxon>rosids</taxon>
        <taxon>fabids</taxon>
        <taxon>Fabales</taxon>
        <taxon>Fabaceae</taxon>
        <taxon>Papilionoideae</taxon>
        <taxon>50 kb inversion clade</taxon>
        <taxon>NPAAA clade</taxon>
        <taxon>Hologalegina</taxon>
        <taxon>IRL clade</taxon>
        <taxon>Trifolieae</taxon>
        <taxon>Trifolium</taxon>
    </lineage>
</organism>
<evidence type="ECO:0000313" key="2">
    <source>
        <dbReference type="Proteomes" id="UP000265520"/>
    </source>
</evidence>
<proteinExistence type="predicted"/>
<evidence type="ECO:0000313" key="1">
    <source>
        <dbReference type="EMBL" id="MCI80698.1"/>
    </source>
</evidence>
<sequence length="53" mass="6087">QEQVSTPEDRRFDGSIGRSVWIQQDRSEIGISPDKGESRGYTEDCIQDEVWSL</sequence>
<reference evidence="1 2" key="1">
    <citation type="journal article" date="2018" name="Front. Plant Sci.">
        <title>Red Clover (Trifolium pratense) and Zigzag Clover (T. medium) - A Picture of Genomic Similarities and Differences.</title>
        <authorList>
            <person name="Dluhosova J."/>
            <person name="Istvanek J."/>
            <person name="Nedelnik J."/>
            <person name="Repkova J."/>
        </authorList>
    </citation>
    <scope>NUCLEOTIDE SEQUENCE [LARGE SCALE GENOMIC DNA]</scope>
    <source>
        <strain evidence="2">cv. 10/8</strain>
        <tissue evidence="1">Leaf</tissue>
    </source>
</reference>
<accession>A0A392UXH9</accession>
<dbReference type="AlphaFoldDB" id="A0A392UXH9"/>
<name>A0A392UXH9_9FABA</name>
<feature type="non-terminal residue" evidence="1">
    <location>
        <position position="1"/>
    </location>
</feature>
<protein>
    <submittedName>
        <fullName evidence="1">Uncharacterized protein</fullName>
    </submittedName>
</protein>
<keyword evidence="2" id="KW-1185">Reference proteome</keyword>
<comment type="caution">
    <text evidence="1">The sequence shown here is derived from an EMBL/GenBank/DDBJ whole genome shotgun (WGS) entry which is preliminary data.</text>
</comment>
<dbReference type="EMBL" id="LXQA011001271">
    <property type="protein sequence ID" value="MCI80698.1"/>
    <property type="molecule type" value="Genomic_DNA"/>
</dbReference>